<evidence type="ECO:0000313" key="3">
    <source>
        <dbReference type="Proteomes" id="UP000290572"/>
    </source>
</evidence>
<proteinExistence type="predicted"/>
<sequence length="708" mass="80034">MVCTLMKTVDQSGGSSRSNDPHIPTYPTSARLYNVHNHNIFVVEALRHKDVGVKAIETLTQLFEISPTSALAVLKSDLLVEHDNKYVYASANRAICPDLQFCYRLYQKVNKQEFGEQSGEGMLAALARQIESYNAACNDTYAKLKMSATGTPLVAICSPLMKRTHSLSNSGEMCFMDSSGNMDRENCRVFLLLTHTCAGGLPLGIVITQSEDEKTVSGGLELLKSILKNDAFGGRGEAGPRLFLTEYSKAEKGAIAQVFPEATQLLCIFHLLQAVWRWFWNKDHKIEMKDRQTLFSIVKDMLYAREMSTVELLYQQALDNPLTTRYRKFLTYLQNLYSWRESWALSYRRDLPTRGNQTNNYVEAAMRVLKDKILQRTKAFNLPQLFKLFITRLEMYYEARVTDIALGHWEAFHRSRFLATESNIKASDISQSPVRRMLGLLSELAENADYSDALTTMAKRLEKMKRNPTQLISAFYCFAFIPQSPVRWMLGLLSELAENADYSDALTTMAKQLEKMKHNPTQLISAFYCFVELHQLDLAFSCSAQLHQTSPTIEDSYSSQTCVQGNSEGAFIPQSPVRWMLGLLSELAENADYSDALTTMAKQLEKMKHNPTQLISAFYCFGKGMSASKRAAALRRAARRPGPIIGCQPTAVARRTTKTGSRRRLTTGRPRKSSSGLEHDYSRYTGKRAVRVRHRLSESVAMNYSHQA</sequence>
<evidence type="ECO:0000256" key="1">
    <source>
        <dbReference type="SAM" id="MobiDB-lite"/>
    </source>
</evidence>
<accession>A0A498NWC6</accession>
<dbReference type="Proteomes" id="UP000290572">
    <property type="component" value="Unassembled WGS sequence"/>
</dbReference>
<gene>
    <name evidence="2" type="ORF">ROHU_002921</name>
</gene>
<dbReference type="PANTHER" id="PTHR35385">
    <property type="entry name" value="PROTEIN B, PUTATIVE-RELATED-RELATED"/>
    <property type="match status" value="1"/>
</dbReference>
<dbReference type="AlphaFoldDB" id="A0A498NWC6"/>
<comment type="caution">
    <text evidence="2">The sequence shown here is derived from an EMBL/GenBank/DDBJ whole genome shotgun (WGS) entry which is preliminary data.</text>
</comment>
<dbReference type="EMBL" id="QBIY01008019">
    <property type="protein sequence ID" value="RXN36482.1"/>
    <property type="molecule type" value="Genomic_DNA"/>
</dbReference>
<keyword evidence="3" id="KW-1185">Reference proteome</keyword>
<name>A0A498NWC6_LABRO</name>
<feature type="compositionally biased region" description="Basic residues" evidence="1">
    <location>
        <begin position="655"/>
        <end position="672"/>
    </location>
</feature>
<organism evidence="2 3">
    <name type="scientific">Labeo rohita</name>
    <name type="common">Indian major carp</name>
    <name type="synonym">Cyprinus rohita</name>
    <dbReference type="NCBI Taxonomy" id="84645"/>
    <lineage>
        <taxon>Eukaryota</taxon>
        <taxon>Metazoa</taxon>
        <taxon>Chordata</taxon>
        <taxon>Craniata</taxon>
        <taxon>Vertebrata</taxon>
        <taxon>Euteleostomi</taxon>
        <taxon>Actinopterygii</taxon>
        <taxon>Neopterygii</taxon>
        <taxon>Teleostei</taxon>
        <taxon>Ostariophysi</taxon>
        <taxon>Cypriniformes</taxon>
        <taxon>Cyprinidae</taxon>
        <taxon>Labeoninae</taxon>
        <taxon>Labeonini</taxon>
        <taxon>Labeo</taxon>
    </lineage>
</organism>
<reference evidence="2 3" key="1">
    <citation type="submission" date="2018-03" db="EMBL/GenBank/DDBJ databases">
        <title>Draft genome sequence of Rohu Carp (Labeo rohita).</title>
        <authorList>
            <person name="Das P."/>
            <person name="Kushwaha B."/>
            <person name="Joshi C.G."/>
            <person name="Kumar D."/>
            <person name="Nagpure N.S."/>
            <person name="Sahoo L."/>
            <person name="Das S.P."/>
            <person name="Bit A."/>
            <person name="Patnaik S."/>
            <person name="Meher P.K."/>
            <person name="Jayasankar P."/>
            <person name="Koringa P.G."/>
            <person name="Patel N.V."/>
            <person name="Hinsu A.T."/>
            <person name="Kumar R."/>
            <person name="Pandey M."/>
            <person name="Agarwal S."/>
            <person name="Srivastava S."/>
            <person name="Singh M."/>
            <person name="Iquebal M.A."/>
            <person name="Jaiswal S."/>
            <person name="Angadi U.B."/>
            <person name="Kumar N."/>
            <person name="Raza M."/>
            <person name="Shah T.M."/>
            <person name="Rai A."/>
            <person name="Jena J.K."/>
        </authorList>
    </citation>
    <scope>NUCLEOTIDE SEQUENCE [LARGE SCALE GENOMIC DNA]</scope>
    <source>
        <strain evidence="2">DASCIFA01</strain>
        <tissue evidence="2">Testis</tissue>
    </source>
</reference>
<evidence type="ECO:0000313" key="2">
    <source>
        <dbReference type="EMBL" id="RXN36482.1"/>
    </source>
</evidence>
<dbReference type="PANTHER" id="PTHR35385:SF2">
    <property type="entry name" value="PROTEIN B, PUTATIVE-RELATED"/>
    <property type="match status" value="1"/>
</dbReference>
<protein>
    <submittedName>
        <fullName evidence="2">Uncharacterized protein</fullName>
    </submittedName>
</protein>
<feature type="region of interest" description="Disordered" evidence="1">
    <location>
        <begin position="651"/>
        <end position="680"/>
    </location>
</feature>